<proteinExistence type="predicted"/>
<keyword evidence="3" id="KW-1185">Reference proteome</keyword>
<dbReference type="InterPro" id="IPR027417">
    <property type="entry name" value="P-loop_NTPase"/>
</dbReference>
<reference evidence="2 3" key="1">
    <citation type="submission" date="2024-03" db="EMBL/GenBank/DDBJ databases">
        <title>Draft genome sequence of Pseudonocardia nematodicida JCM 31783.</title>
        <authorList>
            <person name="Butdee W."/>
            <person name="Duangmal K."/>
        </authorList>
    </citation>
    <scope>NUCLEOTIDE SEQUENCE [LARGE SCALE GENOMIC DNA]</scope>
    <source>
        <strain evidence="2 3">JCM 31783</strain>
    </source>
</reference>
<dbReference type="SMART" id="SM01043">
    <property type="entry name" value="BTAD"/>
    <property type="match status" value="1"/>
</dbReference>
<dbReference type="EMBL" id="JBEDNQ010000001">
    <property type="protein sequence ID" value="MEQ3549368.1"/>
    <property type="molecule type" value="Genomic_DNA"/>
</dbReference>
<comment type="caution">
    <text evidence="2">The sequence shown here is derived from an EMBL/GenBank/DDBJ whole genome shotgun (WGS) entry which is preliminary data.</text>
</comment>
<dbReference type="InterPro" id="IPR041664">
    <property type="entry name" value="AAA_16"/>
</dbReference>
<sequence>MQLLGEPSVERDGTPLVLPGPQHRLLVSLALAREPVGRDRLAARFWPDVPDRVARANLRTSVWALRRVLDDEVVATRTTLGLRPGRVETDLGRVRGLIGAGDARGAAAACGTAALLEGWTQEWAERARAEHRTDLIGLLDAAAASAERDGDPADAVRWSRRRCALTPLDEPAHRDLLRRLVAAGDRAGALVAGREFTGRLRDELGVVPDAATRAVLDGLHGLRTAGPVAFGAPFVGRAVELRLLGAAWTAARRGCGRVVVVTGEAGIGRTRLVAEMAARAAGCGGGAAVGTASDVGGESPLALWQELARALAAEVPVPPARALWPADLGRFCPDLILVWGRSDAPAPVAAPELERLRVRDAVVHLVEWAAHDRPLLLVAEDVQRADRASLALLAHVGRRLTDLPVLLVLTRVDRPARPEVDAVLADLHGRGVTVDELVVGALPDHAVARMVRATASLDDHGVARAVRAAEGNPMLAAESARALAAGPADGLVTVSLRARVRSATACLDGPSHDLVEILAVAGRPLATCEIAALDLPEGTLHQVLDTGLLARTATGLGYRHRLLAEAARSTLDDPCHARERLVAAIGRAARRGRVVR</sequence>
<name>A0ABV1K4K0_9PSEU</name>
<evidence type="ECO:0000313" key="2">
    <source>
        <dbReference type="EMBL" id="MEQ3549368.1"/>
    </source>
</evidence>
<dbReference type="SUPFAM" id="SSF48452">
    <property type="entry name" value="TPR-like"/>
    <property type="match status" value="1"/>
</dbReference>
<dbReference type="InterPro" id="IPR051677">
    <property type="entry name" value="AfsR-DnrI-RedD_regulator"/>
</dbReference>
<feature type="domain" description="Bacterial transcriptional activator" evidence="1">
    <location>
        <begin position="89"/>
        <end position="220"/>
    </location>
</feature>
<dbReference type="Proteomes" id="UP001494902">
    <property type="component" value="Unassembled WGS sequence"/>
</dbReference>
<dbReference type="InterPro" id="IPR005158">
    <property type="entry name" value="BTAD"/>
</dbReference>
<dbReference type="InterPro" id="IPR016032">
    <property type="entry name" value="Sig_transdc_resp-reg_C-effctor"/>
</dbReference>
<dbReference type="Pfam" id="PF13191">
    <property type="entry name" value="AAA_16"/>
    <property type="match status" value="1"/>
</dbReference>
<evidence type="ECO:0000313" key="3">
    <source>
        <dbReference type="Proteomes" id="UP001494902"/>
    </source>
</evidence>
<dbReference type="Gene3D" id="1.25.40.10">
    <property type="entry name" value="Tetratricopeptide repeat domain"/>
    <property type="match status" value="1"/>
</dbReference>
<organism evidence="2 3">
    <name type="scientific">Pseudonocardia nematodicida</name>
    <dbReference type="NCBI Taxonomy" id="1206997"/>
    <lineage>
        <taxon>Bacteria</taxon>
        <taxon>Bacillati</taxon>
        <taxon>Actinomycetota</taxon>
        <taxon>Actinomycetes</taxon>
        <taxon>Pseudonocardiales</taxon>
        <taxon>Pseudonocardiaceae</taxon>
        <taxon>Pseudonocardia</taxon>
    </lineage>
</organism>
<dbReference type="Gene3D" id="3.40.50.300">
    <property type="entry name" value="P-loop containing nucleotide triphosphate hydrolases"/>
    <property type="match status" value="1"/>
</dbReference>
<evidence type="ECO:0000259" key="1">
    <source>
        <dbReference type="SMART" id="SM01043"/>
    </source>
</evidence>
<dbReference type="SUPFAM" id="SSF46894">
    <property type="entry name" value="C-terminal effector domain of the bipartite response regulators"/>
    <property type="match status" value="1"/>
</dbReference>
<gene>
    <name evidence="2" type="ORF">WIS52_02690</name>
</gene>
<accession>A0ABV1K4K0</accession>
<dbReference type="Pfam" id="PF03704">
    <property type="entry name" value="BTAD"/>
    <property type="match status" value="1"/>
</dbReference>
<protein>
    <submittedName>
        <fullName evidence="2">AAA family ATPase</fullName>
    </submittedName>
</protein>
<dbReference type="RefSeq" id="WP_349296785.1">
    <property type="nucleotide sequence ID" value="NZ_JBEDNQ010000001.1"/>
</dbReference>
<dbReference type="PANTHER" id="PTHR35807">
    <property type="entry name" value="TRANSCRIPTIONAL REGULATOR REDD-RELATED"/>
    <property type="match status" value="1"/>
</dbReference>
<dbReference type="Gene3D" id="1.10.10.10">
    <property type="entry name" value="Winged helix-like DNA-binding domain superfamily/Winged helix DNA-binding domain"/>
    <property type="match status" value="1"/>
</dbReference>
<dbReference type="SUPFAM" id="SSF52540">
    <property type="entry name" value="P-loop containing nucleoside triphosphate hydrolases"/>
    <property type="match status" value="1"/>
</dbReference>
<dbReference type="InterPro" id="IPR036388">
    <property type="entry name" value="WH-like_DNA-bd_sf"/>
</dbReference>
<dbReference type="InterPro" id="IPR011990">
    <property type="entry name" value="TPR-like_helical_dom_sf"/>
</dbReference>